<comment type="caution">
    <text evidence="11">The sequence shown here is derived from an EMBL/GenBank/DDBJ whole genome shotgun (WGS) entry which is preliminary data.</text>
</comment>
<keyword evidence="6 11" id="KW-0067">ATP-binding</keyword>
<evidence type="ECO:0000256" key="2">
    <source>
        <dbReference type="ARBA" id="ARBA00022448"/>
    </source>
</evidence>
<dbReference type="InterPro" id="IPR003439">
    <property type="entry name" value="ABC_transporter-like_ATP-bd"/>
</dbReference>
<evidence type="ECO:0000256" key="6">
    <source>
        <dbReference type="ARBA" id="ARBA00022840"/>
    </source>
</evidence>
<dbReference type="Proteomes" id="UP001597304">
    <property type="component" value="Unassembled WGS sequence"/>
</dbReference>
<dbReference type="EMBL" id="JBHUEJ010000016">
    <property type="protein sequence ID" value="MFD1710585.1"/>
    <property type="molecule type" value="Genomic_DNA"/>
</dbReference>
<evidence type="ECO:0000256" key="8">
    <source>
        <dbReference type="ARBA" id="ARBA00023065"/>
    </source>
</evidence>
<reference evidence="12" key="1">
    <citation type="journal article" date="2019" name="Int. J. Syst. Evol. Microbiol.">
        <title>The Global Catalogue of Microorganisms (GCM) 10K type strain sequencing project: providing services to taxonomists for standard genome sequencing and annotation.</title>
        <authorList>
            <consortium name="The Broad Institute Genomics Platform"/>
            <consortium name="The Broad Institute Genome Sequencing Center for Infectious Disease"/>
            <person name="Wu L."/>
            <person name="Ma J."/>
        </authorList>
    </citation>
    <scope>NUCLEOTIDE SEQUENCE [LARGE SCALE GENOMIC DNA]</scope>
    <source>
        <strain evidence="12">LMG 29247</strain>
    </source>
</reference>
<dbReference type="InterPro" id="IPR027417">
    <property type="entry name" value="P-loop_NTPase"/>
</dbReference>
<keyword evidence="2" id="KW-0813">Transport</keyword>
<dbReference type="GO" id="GO:0005524">
    <property type="term" value="F:ATP binding"/>
    <property type="evidence" value="ECO:0007669"/>
    <property type="project" value="UniProtKB-KW"/>
</dbReference>
<dbReference type="PROSITE" id="PS50893">
    <property type="entry name" value="ABC_TRANSPORTER_2"/>
    <property type="match status" value="1"/>
</dbReference>
<dbReference type="InterPro" id="IPR051535">
    <property type="entry name" value="Siderophore_ABC-ATPase"/>
</dbReference>
<accession>A0ABW4KRG0</accession>
<dbReference type="PROSITE" id="PS00211">
    <property type="entry name" value="ABC_TRANSPORTER_1"/>
    <property type="match status" value="1"/>
</dbReference>
<keyword evidence="4" id="KW-0410">Iron transport</keyword>
<name>A0ABW4KRG0_9BURK</name>
<dbReference type="InterPro" id="IPR003593">
    <property type="entry name" value="AAA+_ATPase"/>
</dbReference>
<sequence>MADQAGLLTCQGLSVHYGTRLVLDGVSVAFASGRLTALMGPNGCGKSTLLKAVMGIVRSQGIVTLGGAPVRSIPRRALATRIAWLPQDNHCPDYLTLAELVALGGYARERFLRGTSDADQRRFAQALRTVGLFDQARQQVNTLSGGQRQRAWIAMILAQDTGVVLLDEPVNHLDLRYQYAVLELIHALAAQHGKTVVCVLHDLNLAAAFADDVVLMQSGVVFAQGATRSVLTQANVQAVFDQPVDMLEWNGRQVCVPRRCA</sequence>
<dbReference type="RefSeq" id="WP_147912695.1">
    <property type="nucleotide sequence ID" value="NZ_JBHUEJ010000016.1"/>
</dbReference>
<evidence type="ECO:0000256" key="1">
    <source>
        <dbReference type="ARBA" id="ARBA00004202"/>
    </source>
</evidence>
<dbReference type="SUPFAM" id="SSF52540">
    <property type="entry name" value="P-loop containing nucleoside triphosphate hydrolases"/>
    <property type="match status" value="1"/>
</dbReference>
<evidence type="ECO:0000256" key="5">
    <source>
        <dbReference type="ARBA" id="ARBA00022741"/>
    </source>
</evidence>
<feature type="domain" description="ABC transporter" evidence="10">
    <location>
        <begin position="8"/>
        <end position="243"/>
    </location>
</feature>
<dbReference type="CDD" id="cd03214">
    <property type="entry name" value="ABC_Iron-Siderophores_B12_Hemin"/>
    <property type="match status" value="1"/>
</dbReference>
<evidence type="ECO:0000313" key="12">
    <source>
        <dbReference type="Proteomes" id="UP001597304"/>
    </source>
</evidence>
<dbReference type="Gene3D" id="3.40.50.300">
    <property type="entry name" value="P-loop containing nucleotide triphosphate hydrolases"/>
    <property type="match status" value="1"/>
</dbReference>
<dbReference type="Pfam" id="PF00005">
    <property type="entry name" value="ABC_tran"/>
    <property type="match status" value="1"/>
</dbReference>
<keyword evidence="5" id="KW-0547">Nucleotide-binding</keyword>
<dbReference type="PANTHER" id="PTHR42771:SF2">
    <property type="entry name" value="IRON(3+)-HYDROXAMATE IMPORT ATP-BINDING PROTEIN FHUC"/>
    <property type="match status" value="1"/>
</dbReference>
<dbReference type="SMART" id="SM00382">
    <property type="entry name" value="AAA"/>
    <property type="match status" value="1"/>
</dbReference>
<keyword evidence="8" id="KW-0406">Ion transport</keyword>
<evidence type="ECO:0000256" key="9">
    <source>
        <dbReference type="ARBA" id="ARBA00023136"/>
    </source>
</evidence>
<keyword evidence="3" id="KW-1003">Cell membrane</keyword>
<protein>
    <submittedName>
        <fullName evidence="11">ABC transporter ATP-binding protein</fullName>
    </submittedName>
</protein>
<evidence type="ECO:0000256" key="7">
    <source>
        <dbReference type="ARBA" id="ARBA00023004"/>
    </source>
</evidence>
<evidence type="ECO:0000313" key="11">
    <source>
        <dbReference type="EMBL" id="MFD1710585.1"/>
    </source>
</evidence>
<organism evidence="11 12">
    <name type="scientific">Ottowia flava</name>
    <dbReference type="NCBI Taxonomy" id="2675430"/>
    <lineage>
        <taxon>Bacteria</taxon>
        <taxon>Pseudomonadati</taxon>
        <taxon>Pseudomonadota</taxon>
        <taxon>Betaproteobacteria</taxon>
        <taxon>Burkholderiales</taxon>
        <taxon>Comamonadaceae</taxon>
        <taxon>Ottowia</taxon>
    </lineage>
</organism>
<evidence type="ECO:0000256" key="3">
    <source>
        <dbReference type="ARBA" id="ARBA00022475"/>
    </source>
</evidence>
<keyword evidence="12" id="KW-1185">Reference proteome</keyword>
<proteinExistence type="predicted"/>
<dbReference type="InterPro" id="IPR017871">
    <property type="entry name" value="ABC_transporter-like_CS"/>
</dbReference>
<gene>
    <name evidence="11" type="ORF">ACFSF0_08210</name>
</gene>
<keyword evidence="9" id="KW-0472">Membrane</keyword>
<comment type="subcellular location">
    <subcellularLocation>
        <location evidence="1">Cell membrane</location>
        <topology evidence="1">Peripheral membrane protein</topology>
    </subcellularLocation>
</comment>
<evidence type="ECO:0000256" key="4">
    <source>
        <dbReference type="ARBA" id="ARBA00022496"/>
    </source>
</evidence>
<evidence type="ECO:0000259" key="10">
    <source>
        <dbReference type="PROSITE" id="PS50893"/>
    </source>
</evidence>
<keyword evidence="7" id="KW-0408">Iron</keyword>
<dbReference type="PANTHER" id="PTHR42771">
    <property type="entry name" value="IRON(3+)-HYDROXAMATE IMPORT ATP-BINDING PROTEIN FHUC"/>
    <property type="match status" value="1"/>
</dbReference>